<feature type="region of interest" description="Disordered" evidence="1">
    <location>
        <begin position="187"/>
        <end position="224"/>
    </location>
</feature>
<feature type="transmembrane region" description="Helical" evidence="2">
    <location>
        <begin position="123"/>
        <end position="146"/>
    </location>
</feature>
<dbReference type="OrthoDB" id="2241241at2759"/>
<keyword evidence="2" id="KW-0472">Membrane</keyword>
<keyword evidence="2" id="KW-0812">Transmembrane</keyword>
<keyword evidence="2" id="KW-1133">Transmembrane helix</keyword>
<dbReference type="Proteomes" id="UP000076842">
    <property type="component" value="Unassembled WGS sequence"/>
</dbReference>
<gene>
    <name evidence="3" type="ORF">CALCODRAFT_482906</name>
</gene>
<dbReference type="STRING" id="1353952.A0A165G8N0"/>
<evidence type="ECO:0000256" key="2">
    <source>
        <dbReference type="SAM" id="Phobius"/>
    </source>
</evidence>
<reference evidence="3 4" key="1">
    <citation type="journal article" date="2016" name="Mol. Biol. Evol.">
        <title>Comparative Genomics of Early-Diverging Mushroom-Forming Fungi Provides Insights into the Origins of Lignocellulose Decay Capabilities.</title>
        <authorList>
            <person name="Nagy L.G."/>
            <person name="Riley R."/>
            <person name="Tritt A."/>
            <person name="Adam C."/>
            <person name="Daum C."/>
            <person name="Floudas D."/>
            <person name="Sun H."/>
            <person name="Yadav J.S."/>
            <person name="Pangilinan J."/>
            <person name="Larsson K.H."/>
            <person name="Matsuura K."/>
            <person name="Barry K."/>
            <person name="Labutti K."/>
            <person name="Kuo R."/>
            <person name="Ohm R.A."/>
            <person name="Bhattacharya S.S."/>
            <person name="Shirouzu T."/>
            <person name="Yoshinaga Y."/>
            <person name="Martin F.M."/>
            <person name="Grigoriev I.V."/>
            <person name="Hibbett D.S."/>
        </authorList>
    </citation>
    <scope>NUCLEOTIDE SEQUENCE [LARGE SCALE GENOMIC DNA]</scope>
    <source>
        <strain evidence="3 4">HHB12733</strain>
    </source>
</reference>
<keyword evidence="4" id="KW-1185">Reference proteome</keyword>
<evidence type="ECO:0000313" key="4">
    <source>
        <dbReference type="Proteomes" id="UP000076842"/>
    </source>
</evidence>
<dbReference type="PANTHER" id="PTHR35519:SF2">
    <property type="entry name" value="PH DOMAIN PROTEIN"/>
    <property type="match status" value="1"/>
</dbReference>
<evidence type="ECO:0000313" key="3">
    <source>
        <dbReference type="EMBL" id="KZT57742.1"/>
    </source>
</evidence>
<dbReference type="InterPro" id="IPR025187">
    <property type="entry name" value="DUF4112"/>
</dbReference>
<organism evidence="3 4">
    <name type="scientific">Calocera cornea HHB12733</name>
    <dbReference type="NCBI Taxonomy" id="1353952"/>
    <lineage>
        <taxon>Eukaryota</taxon>
        <taxon>Fungi</taxon>
        <taxon>Dikarya</taxon>
        <taxon>Basidiomycota</taxon>
        <taxon>Agaricomycotina</taxon>
        <taxon>Dacrymycetes</taxon>
        <taxon>Dacrymycetales</taxon>
        <taxon>Dacrymycetaceae</taxon>
        <taxon>Calocera</taxon>
    </lineage>
</organism>
<dbReference type="Pfam" id="PF13430">
    <property type="entry name" value="DUF4112"/>
    <property type="match status" value="1"/>
</dbReference>
<dbReference type="InParanoid" id="A0A165G8N0"/>
<feature type="transmembrane region" description="Helical" evidence="2">
    <location>
        <begin position="90"/>
        <end position="111"/>
    </location>
</feature>
<proteinExistence type="predicted"/>
<feature type="compositionally biased region" description="Basic and acidic residues" evidence="1">
    <location>
        <begin position="200"/>
        <end position="214"/>
    </location>
</feature>
<evidence type="ECO:0008006" key="5">
    <source>
        <dbReference type="Google" id="ProtNLM"/>
    </source>
</evidence>
<protein>
    <recommendedName>
        <fullName evidence="5">DUF4112 domain-containing protein</fullName>
    </recommendedName>
</protein>
<dbReference type="PANTHER" id="PTHR35519">
    <property type="entry name" value="MEMBRANE PROTEINS"/>
    <property type="match status" value="1"/>
</dbReference>
<evidence type="ECO:0000256" key="1">
    <source>
        <dbReference type="SAM" id="MobiDB-lite"/>
    </source>
</evidence>
<dbReference type="EMBL" id="KV423959">
    <property type="protein sequence ID" value="KZT57742.1"/>
    <property type="molecule type" value="Genomic_DNA"/>
</dbReference>
<dbReference type="AlphaFoldDB" id="A0A165G8N0"/>
<sequence>MSGYYDNLMQTLGGFARYFASSGNDATGGPGYAASYGPFKPTFVPPFRRPRNNAEAQYLYNHIRTIAWYMDALPFLSQAGLPFRVGVDDLISLFPLWGDLAGSIFALYQIFLSWMFGVPPITLGWMALNVLVDVLVGLVPVIGDIADVLWKANLRNLDLLEGWLLNNPAAARYSISLMPKSEFLPRAGRRSARRGAQANGRDRYRVPPRTERMKKGQYVPEDLD</sequence>
<accession>A0A165G8N0</accession>
<name>A0A165G8N0_9BASI</name>